<gene>
    <name evidence="1" type="ORF">D5086_002538</name>
</gene>
<protein>
    <submittedName>
        <fullName evidence="1">Uncharacterized protein</fullName>
    </submittedName>
</protein>
<keyword evidence="2" id="KW-1185">Reference proteome</keyword>
<evidence type="ECO:0000313" key="2">
    <source>
        <dbReference type="Proteomes" id="UP000309997"/>
    </source>
</evidence>
<accession>A0ACC4D2B0</accession>
<dbReference type="EMBL" id="RCHU02000001">
    <property type="protein sequence ID" value="KAL3611518.1"/>
    <property type="molecule type" value="Genomic_DNA"/>
</dbReference>
<evidence type="ECO:0000313" key="1">
    <source>
        <dbReference type="EMBL" id="KAL3611518.1"/>
    </source>
</evidence>
<reference evidence="1 2" key="1">
    <citation type="journal article" date="2024" name="Plant Biotechnol. J.">
        <title>Genome and CRISPR/Cas9 system of a widespread forest tree (Populus alba) in the world.</title>
        <authorList>
            <person name="Liu Y.J."/>
            <person name="Jiang P.F."/>
            <person name="Han X.M."/>
            <person name="Li X.Y."/>
            <person name="Wang H.M."/>
            <person name="Wang Y.J."/>
            <person name="Wang X.X."/>
            <person name="Zeng Q.Y."/>
        </authorList>
    </citation>
    <scope>NUCLEOTIDE SEQUENCE [LARGE SCALE GENOMIC DNA]</scope>
    <source>
        <strain evidence="2">cv. PAL-ZL1</strain>
    </source>
</reference>
<proteinExistence type="predicted"/>
<name>A0ACC4D2B0_POPAL</name>
<sequence length="99" mass="11016">MSSDKGAMDVYYVGSFPDIENALELNLILKQNPDVKKVLYHKMSSGDLFHLQGRKGRSNPLSFVGPLGWLYLVTVANTASSAKGNKDGKRENIFGRKRK</sequence>
<dbReference type="Proteomes" id="UP000309997">
    <property type="component" value="Unassembled WGS sequence"/>
</dbReference>
<comment type="caution">
    <text evidence="1">The sequence shown here is derived from an EMBL/GenBank/DDBJ whole genome shotgun (WGS) entry which is preliminary data.</text>
</comment>
<organism evidence="1 2">
    <name type="scientific">Populus alba</name>
    <name type="common">White poplar</name>
    <dbReference type="NCBI Taxonomy" id="43335"/>
    <lineage>
        <taxon>Eukaryota</taxon>
        <taxon>Viridiplantae</taxon>
        <taxon>Streptophyta</taxon>
        <taxon>Embryophyta</taxon>
        <taxon>Tracheophyta</taxon>
        <taxon>Spermatophyta</taxon>
        <taxon>Magnoliopsida</taxon>
        <taxon>eudicotyledons</taxon>
        <taxon>Gunneridae</taxon>
        <taxon>Pentapetalae</taxon>
        <taxon>rosids</taxon>
        <taxon>fabids</taxon>
        <taxon>Malpighiales</taxon>
        <taxon>Salicaceae</taxon>
        <taxon>Saliceae</taxon>
        <taxon>Populus</taxon>
    </lineage>
</organism>